<gene>
    <name evidence="1" type="ORF">PM001_LOCUS16857</name>
</gene>
<name>A0AAV1UCI4_9STRA</name>
<sequence length="82" mass="9452">MTKNPVNHGRAKHIDIKHHHIRDEVKRGEVQLEYCETSVMMADIMTKRTFGTSSQGLDDGSRHSCEFGLRGVLTVIGFYQYW</sequence>
<evidence type="ECO:0000313" key="2">
    <source>
        <dbReference type="Proteomes" id="UP001162060"/>
    </source>
</evidence>
<dbReference type="AlphaFoldDB" id="A0AAV1UCI4"/>
<organism evidence="1 2">
    <name type="scientific">Peronospora matthiolae</name>
    <dbReference type="NCBI Taxonomy" id="2874970"/>
    <lineage>
        <taxon>Eukaryota</taxon>
        <taxon>Sar</taxon>
        <taxon>Stramenopiles</taxon>
        <taxon>Oomycota</taxon>
        <taxon>Peronosporomycetes</taxon>
        <taxon>Peronosporales</taxon>
        <taxon>Peronosporaceae</taxon>
        <taxon>Peronospora</taxon>
    </lineage>
</organism>
<evidence type="ECO:0008006" key="3">
    <source>
        <dbReference type="Google" id="ProtNLM"/>
    </source>
</evidence>
<evidence type="ECO:0000313" key="1">
    <source>
        <dbReference type="EMBL" id="CAK7931707.1"/>
    </source>
</evidence>
<protein>
    <recommendedName>
        <fullName evidence="3">Copia protein</fullName>
    </recommendedName>
</protein>
<accession>A0AAV1UCI4</accession>
<dbReference type="CDD" id="cd09272">
    <property type="entry name" value="RNase_HI_RT_Ty1"/>
    <property type="match status" value="1"/>
</dbReference>
<reference evidence="1" key="1">
    <citation type="submission" date="2024-01" db="EMBL/GenBank/DDBJ databases">
        <authorList>
            <person name="Webb A."/>
        </authorList>
    </citation>
    <scope>NUCLEOTIDE SEQUENCE</scope>
    <source>
        <strain evidence="1">Pm1</strain>
    </source>
</reference>
<dbReference type="Proteomes" id="UP001162060">
    <property type="component" value="Unassembled WGS sequence"/>
</dbReference>
<comment type="caution">
    <text evidence="1">The sequence shown here is derived from an EMBL/GenBank/DDBJ whole genome shotgun (WGS) entry which is preliminary data.</text>
</comment>
<proteinExistence type="predicted"/>
<dbReference type="EMBL" id="CAKLBY020000184">
    <property type="protein sequence ID" value="CAK7931707.1"/>
    <property type="molecule type" value="Genomic_DNA"/>
</dbReference>